<evidence type="ECO:0000313" key="3">
    <source>
        <dbReference type="EMBL" id="SPO00893.1"/>
    </source>
</evidence>
<feature type="region of interest" description="Disordered" evidence="1">
    <location>
        <begin position="260"/>
        <end position="329"/>
    </location>
</feature>
<gene>
    <name evidence="3" type="ORF">DNG_03641</name>
</gene>
<keyword evidence="2" id="KW-0812">Transmembrane</keyword>
<accession>A0AAE8MX64</accession>
<name>A0AAE8MX64_9PEZI</name>
<keyword evidence="2" id="KW-1133">Transmembrane helix</keyword>
<proteinExistence type="predicted"/>
<reference evidence="3" key="1">
    <citation type="submission" date="2018-03" db="EMBL/GenBank/DDBJ databases">
        <authorList>
            <person name="Guldener U."/>
        </authorList>
    </citation>
    <scope>NUCLEOTIDE SEQUENCE</scope>
</reference>
<feature type="region of interest" description="Disordered" evidence="1">
    <location>
        <begin position="21"/>
        <end position="43"/>
    </location>
</feature>
<dbReference type="AlphaFoldDB" id="A0AAE8MX64"/>
<organism evidence="3 4">
    <name type="scientific">Cephalotrichum gorgonifer</name>
    <dbReference type="NCBI Taxonomy" id="2041049"/>
    <lineage>
        <taxon>Eukaryota</taxon>
        <taxon>Fungi</taxon>
        <taxon>Dikarya</taxon>
        <taxon>Ascomycota</taxon>
        <taxon>Pezizomycotina</taxon>
        <taxon>Sordariomycetes</taxon>
        <taxon>Hypocreomycetidae</taxon>
        <taxon>Microascales</taxon>
        <taxon>Microascaceae</taxon>
        <taxon>Cephalotrichum</taxon>
    </lineage>
</organism>
<feature type="compositionally biased region" description="Low complexity" evidence="1">
    <location>
        <begin position="274"/>
        <end position="294"/>
    </location>
</feature>
<sequence>MASDAPEPSSTVNTPYSTAFSTFSTSSRTTTSTSSPLLTTPALTEPWTRPESCAYTYDLDSPPGVGHGPTAYLDWAIDEGAKTFSCYPPGMFASGNSGTFSPASCPSSWYTVDTPHSSDPTEESEMTTRTCCSKEYTLHDGFCQKATPTLLATPVTYLPAESTVSYMTKMTTYLVNATVAHHPLVILFQEKDQGILGLVDDDIAFPDSEPLPSKPSPSSPTSLSIGAKAGIAIGVTAAVMSLVGLAYYLFIHRRRPPPGKAAAFEMGGQPTQTSCGSSLASSSASVVSAGSGPRVRSRDGPDPDPPPAYEPPPRQLTPRGSLDGGAGTPAVEELQALRARQDIIQRRIDELERR</sequence>
<evidence type="ECO:0000256" key="2">
    <source>
        <dbReference type="SAM" id="Phobius"/>
    </source>
</evidence>
<feature type="transmembrane region" description="Helical" evidence="2">
    <location>
        <begin position="229"/>
        <end position="250"/>
    </location>
</feature>
<dbReference type="Proteomes" id="UP001187682">
    <property type="component" value="Unassembled WGS sequence"/>
</dbReference>
<comment type="caution">
    <text evidence="3">The sequence shown here is derived from an EMBL/GenBank/DDBJ whole genome shotgun (WGS) entry which is preliminary data.</text>
</comment>
<feature type="compositionally biased region" description="Pro residues" evidence="1">
    <location>
        <begin position="303"/>
        <end position="315"/>
    </location>
</feature>
<evidence type="ECO:0000313" key="4">
    <source>
        <dbReference type="Proteomes" id="UP001187682"/>
    </source>
</evidence>
<evidence type="ECO:0000256" key="1">
    <source>
        <dbReference type="SAM" id="MobiDB-lite"/>
    </source>
</evidence>
<keyword evidence="4" id="KW-1185">Reference proteome</keyword>
<dbReference type="EMBL" id="ONZQ02000004">
    <property type="protein sequence ID" value="SPO00893.1"/>
    <property type="molecule type" value="Genomic_DNA"/>
</dbReference>
<keyword evidence="2" id="KW-0472">Membrane</keyword>
<protein>
    <submittedName>
        <fullName evidence="3">Uncharacterized protein</fullName>
    </submittedName>
</protein>